<reference evidence="2 3" key="1">
    <citation type="submission" date="2007-08" db="EMBL/GenBank/DDBJ databases">
        <authorList>
            <consortium name="The Citrobacter koseri Genome Sequencing Project"/>
            <person name="McClelland M."/>
            <person name="Sanderson E.K."/>
            <person name="Porwollik S."/>
            <person name="Spieth J."/>
            <person name="Clifton W.S."/>
            <person name="Latreille P."/>
            <person name="Courtney L."/>
            <person name="Wang C."/>
            <person name="Pepin K."/>
            <person name="Bhonagiri V."/>
            <person name="Nash W."/>
            <person name="Johnson M."/>
            <person name="Thiruvilangam P."/>
            <person name="Wilson R."/>
        </authorList>
    </citation>
    <scope>NUCLEOTIDE SEQUENCE [LARGE SCALE GENOMIC DNA]</scope>
    <source>
        <strain evidence="3">ATCC BAA-895 / CDC 4225-83 / SGSC4696</strain>
    </source>
</reference>
<dbReference type="Proteomes" id="UP000008148">
    <property type="component" value="Chromosome"/>
</dbReference>
<name>A8ARB7_CITK8</name>
<dbReference type="HOGENOM" id="CLU_2631809_0_0_6"/>
<proteinExistence type="predicted"/>
<dbReference type="AlphaFoldDB" id="A8ARB7"/>
<evidence type="ECO:0000256" key="1">
    <source>
        <dbReference type="SAM" id="MobiDB-lite"/>
    </source>
</evidence>
<dbReference type="PROSITE" id="PS51257">
    <property type="entry name" value="PROKAR_LIPOPROTEIN"/>
    <property type="match status" value="1"/>
</dbReference>
<dbReference type="KEGG" id="cko:CKO_04986"/>
<gene>
    <name evidence="2" type="ordered locus">CKO_04986</name>
</gene>
<keyword evidence="3" id="KW-1185">Reference proteome</keyword>
<evidence type="ECO:0000313" key="3">
    <source>
        <dbReference type="Proteomes" id="UP000008148"/>
    </source>
</evidence>
<feature type="region of interest" description="Disordered" evidence="1">
    <location>
        <begin position="1"/>
        <end position="26"/>
    </location>
</feature>
<evidence type="ECO:0000313" key="2">
    <source>
        <dbReference type="EMBL" id="ABV16030.1"/>
    </source>
</evidence>
<accession>A8ARB7</accession>
<feature type="compositionally biased region" description="Polar residues" evidence="1">
    <location>
        <begin position="11"/>
        <end position="26"/>
    </location>
</feature>
<sequence>MMRIARPLCLDSQQPEPTQASSDRNGQNVAFLMACSRSLIISSGSSRPTERRISPSVIPALSRSSGATGECVIDAGC</sequence>
<organism evidence="2 3">
    <name type="scientific">Citrobacter koseri (strain ATCC BAA-895 / CDC 4225-83 / SGSC4696)</name>
    <dbReference type="NCBI Taxonomy" id="290338"/>
    <lineage>
        <taxon>Bacteria</taxon>
        <taxon>Pseudomonadati</taxon>
        <taxon>Pseudomonadota</taxon>
        <taxon>Gammaproteobacteria</taxon>
        <taxon>Enterobacterales</taxon>
        <taxon>Enterobacteriaceae</taxon>
        <taxon>Citrobacter</taxon>
    </lineage>
</organism>
<dbReference type="EMBL" id="CP000822">
    <property type="protein sequence ID" value="ABV16030.1"/>
    <property type="molecule type" value="Genomic_DNA"/>
</dbReference>
<protein>
    <submittedName>
        <fullName evidence="2">Uncharacterized protein</fullName>
    </submittedName>
</protein>